<dbReference type="AlphaFoldDB" id="A0A1Y1JFH6"/>
<dbReference type="OMA" id="NNWKSFM"/>
<comment type="caution">
    <text evidence="2">The sequence shown here is derived from an EMBL/GenBank/DDBJ whole genome shotgun (WGS) entry which is preliminary data.</text>
</comment>
<accession>A0A1Y1JFH6</accession>
<protein>
    <submittedName>
        <fullName evidence="2">Uncharacterized protein</fullName>
    </submittedName>
</protein>
<name>A0A1Y1JFH6_PLAGO</name>
<evidence type="ECO:0000313" key="3">
    <source>
        <dbReference type="Proteomes" id="UP000195521"/>
    </source>
</evidence>
<dbReference type="GeneID" id="39748003"/>
<dbReference type="OrthoDB" id="381955at2759"/>
<proteinExistence type="predicted"/>
<keyword evidence="3" id="KW-1185">Reference proteome</keyword>
<evidence type="ECO:0000313" key="2">
    <source>
        <dbReference type="EMBL" id="GAW81281.1"/>
    </source>
</evidence>
<dbReference type="Proteomes" id="UP000195521">
    <property type="component" value="Unassembled WGS sequence"/>
</dbReference>
<dbReference type="EMBL" id="BDQF01000011">
    <property type="protein sequence ID" value="GAW81281.1"/>
    <property type="molecule type" value="Genomic_DNA"/>
</dbReference>
<dbReference type="RefSeq" id="XP_028543870.1">
    <property type="nucleotide sequence ID" value="XM_028688069.1"/>
</dbReference>
<feature type="compositionally biased region" description="Basic and acidic residues" evidence="1">
    <location>
        <begin position="373"/>
        <end position="385"/>
    </location>
</feature>
<organism evidence="2 3">
    <name type="scientific">Plasmodium gonderi</name>
    <dbReference type="NCBI Taxonomy" id="77519"/>
    <lineage>
        <taxon>Eukaryota</taxon>
        <taxon>Sar</taxon>
        <taxon>Alveolata</taxon>
        <taxon>Apicomplexa</taxon>
        <taxon>Aconoidasida</taxon>
        <taxon>Haemosporida</taxon>
        <taxon>Plasmodiidae</taxon>
        <taxon>Plasmodium</taxon>
        <taxon>Plasmodium (Plasmodium)</taxon>
    </lineage>
</organism>
<evidence type="ECO:0000256" key="1">
    <source>
        <dbReference type="SAM" id="MobiDB-lite"/>
    </source>
</evidence>
<reference evidence="3" key="1">
    <citation type="submission" date="2017-04" db="EMBL/GenBank/DDBJ databases">
        <title>Plasmodium gonderi genome.</title>
        <authorList>
            <person name="Arisue N."/>
            <person name="Honma H."/>
            <person name="Kawai S."/>
            <person name="Tougan T."/>
            <person name="Tanabe K."/>
            <person name="Horii T."/>
        </authorList>
    </citation>
    <scope>NUCLEOTIDE SEQUENCE [LARGE SCALE GENOMIC DNA]</scope>
    <source>
        <strain evidence="3">ATCC 30045</strain>
    </source>
</reference>
<gene>
    <name evidence="2" type="ORF">PGO_100370</name>
</gene>
<feature type="region of interest" description="Disordered" evidence="1">
    <location>
        <begin position="370"/>
        <end position="392"/>
    </location>
</feature>
<sequence length="501" mass="58446">MQSIISVTTLKKNFYFFDLLITHEYVVTLVGMQHLFNLLSEVSQNNHLFWCHFEGDVVFLHVIILQMSTVRRRTKTRSVCPISIHKSNQDSRSEHIIPHFSDMLTKDFKEKIDEYYQNSSYQLPHVMNIREDHVEKNSIKNLNIEEGFNNSNIHEKKNGKRGKNYYTHRTHTECIDTYLRKKKNMKEKEGTYELIANDSSKLADAQCTKEMMGTAYVSNQVDTNYRISMEDKNFKLNMNETNFENNNWKSFMLCMIQSTNAKNSVNYLKEKKIPGRKRKTNKDDYPSNVRKENVLQESMNIDMNTSIKGRKGTTLVALNASINEKNTGNVSNIKAKIIKKKSDSGKEEIEKDEKQMKLDAVSNSNIDINMTRPESKLQGKEPRDKKSGRKVMCTEEEAEEVIKAVSWDESVDMFYENGYFVVVNKNIHKKESEAKIHEKNRETTREISSFDNKNKKDTHQTLLTYVKVNYKSTSVLKGMCQRGIFFPVYSIIHTLLFYHSV</sequence>